<evidence type="ECO:0000259" key="1">
    <source>
        <dbReference type="PROSITE" id="PS50011"/>
    </source>
</evidence>
<dbReference type="PANTHER" id="PTHR48011">
    <property type="entry name" value="CCR4-NOT TRANSCRIPTIONAL COMPLEX SUBUNIT CAF120-RELATED"/>
    <property type="match status" value="1"/>
</dbReference>
<dbReference type="EMBL" id="JAUEDM010000008">
    <property type="protein sequence ID" value="KAK3312843.1"/>
    <property type="molecule type" value="Genomic_DNA"/>
</dbReference>
<dbReference type="PROSITE" id="PS50011">
    <property type="entry name" value="PROTEIN_KINASE_DOM"/>
    <property type="match status" value="1"/>
</dbReference>
<dbReference type="SUPFAM" id="SSF56112">
    <property type="entry name" value="Protein kinase-like (PK-like)"/>
    <property type="match status" value="1"/>
</dbReference>
<reference evidence="2" key="1">
    <citation type="journal article" date="2023" name="Mol. Phylogenet. Evol.">
        <title>Genome-scale phylogeny and comparative genomics of the fungal order Sordariales.</title>
        <authorList>
            <person name="Hensen N."/>
            <person name="Bonometti L."/>
            <person name="Westerberg I."/>
            <person name="Brannstrom I.O."/>
            <person name="Guillou S."/>
            <person name="Cros-Aarteil S."/>
            <person name="Calhoun S."/>
            <person name="Haridas S."/>
            <person name="Kuo A."/>
            <person name="Mondo S."/>
            <person name="Pangilinan J."/>
            <person name="Riley R."/>
            <person name="LaButti K."/>
            <person name="Andreopoulos B."/>
            <person name="Lipzen A."/>
            <person name="Chen C."/>
            <person name="Yan M."/>
            <person name="Daum C."/>
            <person name="Ng V."/>
            <person name="Clum A."/>
            <person name="Steindorff A."/>
            <person name="Ohm R.A."/>
            <person name="Martin F."/>
            <person name="Silar P."/>
            <person name="Natvig D.O."/>
            <person name="Lalanne C."/>
            <person name="Gautier V."/>
            <person name="Ament-Velasquez S.L."/>
            <person name="Kruys A."/>
            <person name="Hutchinson M.I."/>
            <person name="Powell A.J."/>
            <person name="Barry K."/>
            <person name="Miller A.N."/>
            <person name="Grigoriev I.V."/>
            <person name="Debuchy R."/>
            <person name="Gladieux P."/>
            <person name="Hiltunen Thoren M."/>
            <person name="Johannesson H."/>
        </authorList>
    </citation>
    <scope>NUCLEOTIDE SEQUENCE</scope>
    <source>
        <strain evidence="2">CBS 118394</strain>
    </source>
</reference>
<dbReference type="InterPro" id="IPR008271">
    <property type="entry name" value="Ser/Thr_kinase_AS"/>
</dbReference>
<dbReference type="PROSITE" id="PS00108">
    <property type="entry name" value="PROTEIN_KINASE_ST"/>
    <property type="match status" value="1"/>
</dbReference>
<keyword evidence="2" id="KW-0808">Transferase</keyword>
<evidence type="ECO:0000313" key="2">
    <source>
        <dbReference type="EMBL" id="KAK3312843.1"/>
    </source>
</evidence>
<comment type="caution">
    <text evidence="2">The sequence shown here is derived from an EMBL/GenBank/DDBJ whole genome shotgun (WGS) entry which is preliminary data.</text>
</comment>
<accession>A0AAE0LYY6</accession>
<dbReference type="SMART" id="SM00220">
    <property type="entry name" value="S_TKc"/>
    <property type="match status" value="1"/>
</dbReference>
<reference evidence="2" key="2">
    <citation type="submission" date="2023-06" db="EMBL/GenBank/DDBJ databases">
        <authorList>
            <consortium name="Lawrence Berkeley National Laboratory"/>
            <person name="Haridas S."/>
            <person name="Hensen N."/>
            <person name="Bonometti L."/>
            <person name="Westerberg I."/>
            <person name="Brannstrom I.O."/>
            <person name="Guillou S."/>
            <person name="Cros-Aarteil S."/>
            <person name="Calhoun S."/>
            <person name="Kuo A."/>
            <person name="Mondo S."/>
            <person name="Pangilinan J."/>
            <person name="Riley R."/>
            <person name="Labutti K."/>
            <person name="Andreopoulos B."/>
            <person name="Lipzen A."/>
            <person name="Chen C."/>
            <person name="Yanf M."/>
            <person name="Daum C."/>
            <person name="Ng V."/>
            <person name="Clum A."/>
            <person name="Steindorff A."/>
            <person name="Ohm R."/>
            <person name="Martin F."/>
            <person name="Silar P."/>
            <person name="Natvig D."/>
            <person name="Lalanne C."/>
            <person name="Gautier V."/>
            <person name="Ament-Velasquez S.L."/>
            <person name="Kruys A."/>
            <person name="Hutchinson M.I."/>
            <person name="Powell A.J."/>
            <person name="Barry K."/>
            <person name="Miller A.N."/>
            <person name="Grigoriev I.V."/>
            <person name="Debuchy R."/>
            <person name="Gladieux P."/>
            <person name="Thoren M.H."/>
            <person name="Johannesson H."/>
        </authorList>
    </citation>
    <scope>NUCLEOTIDE SEQUENCE</scope>
    <source>
        <strain evidence="2">CBS 118394</strain>
    </source>
</reference>
<evidence type="ECO:0000313" key="3">
    <source>
        <dbReference type="Proteomes" id="UP001283341"/>
    </source>
</evidence>
<name>A0AAE0LYY6_9PEZI</name>
<dbReference type="PANTHER" id="PTHR48011:SF4">
    <property type="entry name" value="MITOGEN-ACTIVATED PROTEIN KINASE KINASE KINASE 19"/>
    <property type="match status" value="1"/>
</dbReference>
<protein>
    <submittedName>
        <fullName evidence="2">Kinase-like domain-containing protein</fullName>
    </submittedName>
</protein>
<dbReference type="GO" id="GO:0005524">
    <property type="term" value="F:ATP binding"/>
    <property type="evidence" value="ECO:0007669"/>
    <property type="project" value="InterPro"/>
</dbReference>
<dbReference type="Pfam" id="PF00069">
    <property type="entry name" value="Pkinase"/>
    <property type="match status" value="1"/>
</dbReference>
<keyword evidence="2" id="KW-0418">Kinase</keyword>
<organism evidence="2 3">
    <name type="scientific">Apodospora peruviana</name>
    <dbReference type="NCBI Taxonomy" id="516989"/>
    <lineage>
        <taxon>Eukaryota</taxon>
        <taxon>Fungi</taxon>
        <taxon>Dikarya</taxon>
        <taxon>Ascomycota</taxon>
        <taxon>Pezizomycotina</taxon>
        <taxon>Sordariomycetes</taxon>
        <taxon>Sordariomycetidae</taxon>
        <taxon>Sordariales</taxon>
        <taxon>Lasiosphaeriaceae</taxon>
        <taxon>Apodospora</taxon>
    </lineage>
</organism>
<proteinExistence type="predicted"/>
<dbReference type="InterPro" id="IPR000719">
    <property type="entry name" value="Prot_kinase_dom"/>
</dbReference>
<dbReference type="GO" id="GO:0004672">
    <property type="term" value="F:protein kinase activity"/>
    <property type="evidence" value="ECO:0007669"/>
    <property type="project" value="InterPro"/>
</dbReference>
<dbReference type="InterPro" id="IPR011009">
    <property type="entry name" value="Kinase-like_dom_sf"/>
</dbReference>
<dbReference type="Gene3D" id="1.10.510.10">
    <property type="entry name" value="Transferase(Phosphotransferase) domain 1"/>
    <property type="match status" value="1"/>
</dbReference>
<dbReference type="InterPro" id="IPR052751">
    <property type="entry name" value="Plant_MAPKKK"/>
</dbReference>
<dbReference type="AlphaFoldDB" id="A0AAE0LYY6"/>
<feature type="domain" description="Protein kinase" evidence="1">
    <location>
        <begin position="1"/>
        <end position="148"/>
    </location>
</feature>
<keyword evidence="3" id="KW-1185">Reference proteome</keyword>
<dbReference type="GO" id="GO:0007165">
    <property type="term" value="P:signal transduction"/>
    <property type="evidence" value="ECO:0007669"/>
    <property type="project" value="TreeGrafter"/>
</dbReference>
<dbReference type="CDD" id="cd00180">
    <property type="entry name" value="PKc"/>
    <property type="match status" value="1"/>
</dbReference>
<gene>
    <name evidence="2" type="ORF">B0H66DRAFT_537930</name>
</gene>
<dbReference type="Proteomes" id="UP001283341">
    <property type="component" value="Unassembled WGS sequence"/>
</dbReference>
<sequence>MGVTQLPAKKAKGYQKAVAVLEREVAVMKQSSGPRYEAYLTQFLGQSIQRNLAFVFMEYLPFGDMAQYVEGNARFLSEDEAMTITRQVLSCLQLMHDSGYVHRDIKPTNIFIKRCPPTGEWWVKIGDFGIACHYPDRCLRGPMSLVGT</sequence>